<dbReference type="Proteomes" id="UP000238137">
    <property type="component" value="Unassembled WGS sequence"/>
</dbReference>
<gene>
    <name evidence="1" type="ORF">A7A09_014240</name>
</gene>
<dbReference type="AlphaFoldDB" id="A0A422QVS9"/>
<reference evidence="1" key="1">
    <citation type="submission" date="2018-05" db="EMBL/GenBank/DDBJ databases">
        <title>Reclassification of Methylarcula marina and Methylarcula terricola as Paracoccus methylarcula sp.nov., comb.nov. and Paracoccus terricola comb.nov.</title>
        <authorList>
            <person name="Shmareva M.N."/>
            <person name="Doronina N.V."/>
            <person name="Vasilenko O.V."/>
            <person name="Tarlachkov S.V."/>
            <person name="Trotsenko Y.A."/>
        </authorList>
    </citation>
    <scope>NUCLEOTIDE SEQUENCE [LARGE SCALE GENOMIC DNA]</scope>
    <source>
        <strain evidence="1">VKM B-2159</strain>
    </source>
</reference>
<organism evidence="1 2">
    <name type="scientific">Paracoccus methylarcula</name>
    <dbReference type="NCBI Taxonomy" id="72022"/>
    <lineage>
        <taxon>Bacteria</taxon>
        <taxon>Pseudomonadati</taxon>
        <taxon>Pseudomonadota</taxon>
        <taxon>Alphaproteobacteria</taxon>
        <taxon>Rhodobacterales</taxon>
        <taxon>Paracoccaceae</taxon>
        <taxon>Paracoccus</taxon>
    </lineage>
</organism>
<name>A0A422QVS9_9RHOB</name>
<protein>
    <submittedName>
        <fullName evidence="1">Uncharacterized protein</fullName>
    </submittedName>
</protein>
<accession>A0A422QVS9</accession>
<dbReference type="EMBL" id="PXNQ02000008">
    <property type="protein sequence ID" value="RNF34050.1"/>
    <property type="molecule type" value="Genomic_DNA"/>
</dbReference>
<evidence type="ECO:0000313" key="2">
    <source>
        <dbReference type="Proteomes" id="UP000238137"/>
    </source>
</evidence>
<keyword evidence="2" id="KW-1185">Reference proteome</keyword>
<proteinExistence type="predicted"/>
<sequence>MDDTFASNPKVLELLTPQSDQGRNRLVPCTGHFGKSGTIQNAFVHQLDMRPDQHNQKERSMS</sequence>
<evidence type="ECO:0000313" key="1">
    <source>
        <dbReference type="EMBL" id="RNF34050.1"/>
    </source>
</evidence>
<comment type="caution">
    <text evidence="1">The sequence shown here is derived from an EMBL/GenBank/DDBJ whole genome shotgun (WGS) entry which is preliminary data.</text>
</comment>